<dbReference type="AlphaFoldDB" id="A0A0D3I8U1"/>
<feature type="compositionally biased region" description="Low complexity" evidence="1">
    <location>
        <begin position="165"/>
        <end position="181"/>
    </location>
</feature>
<protein>
    <recommendedName>
        <fullName evidence="4">Ankyrin repeat domain-containing protein</fullName>
    </recommendedName>
</protein>
<evidence type="ECO:0000313" key="2">
    <source>
        <dbReference type="EnsemblProtists" id="EOD07676"/>
    </source>
</evidence>
<feature type="region of interest" description="Disordered" evidence="1">
    <location>
        <begin position="152"/>
        <end position="181"/>
    </location>
</feature>
<dbReference type="EnsemblProtists" id="EOD07676">
    <property type="protein sequence ID" value="EOD07676"/>
    <property type="gene ID" value="EMIHUDRAFT_218188"/>
</dbReference>
<feature type="region of interest" description="Disordered" evidence="1">
    <location>
        <begin position="1"/>
        <end position="30"/>
    </location>
</feature>
<dbReference type="KEGG" id="ehx:EMIHUDRAFT_218188"/>
<proteinExistence type="predicted"/>
<evidence type="ECO:0000256" key="1">
    <source>
        <dbReference type="SAM" id="MobiDB-lite"/>
    </source>
</evidence>
<reference evidence="3" key="1">
    <citation type="journal article" date="2013" name="Nature">
        <title>Pan genome of the phytoplankton Emiliania underpins its global distribution.</title>
        <authorList>
            <person name="Read B.A."/>
            <person name="Kegel J."/>
            <person name="Klute M.J."/>
            <person name="Kuo A."/>
            <person name="Lefebvre S.C."/>
            <person name="Maumus F."/>
            <person name="Mayer C."/>
            <person name="Miller J."/>
            <person name="Monier A."/>
            <person name="Salamov A."/>
            <person name="Young J."/>
            <person name="Aguilar M."/>
            <person name="Claverie J.M."/>
            <person name="Frickenhaus S."/>
            <person name="Gonzalez K."/>
            <person name="Herman E.K."/>
            <person name="Lin Y.C."/>
            <person name="Napier J."/>
            <person name="Ogata H."/>
            <person name="Sarno A.F."/>
            <person name="Shmutz J."/>
            <person name="Schroeder D."/>
            <person name="de Vargas C."/>
            <person name="Verret F."/>
            <person name="von Dassow P."/>
            <person name="Valentin K."/>
            <person name="Van de Peer Y."/>
            <person name="Wheeler G."/>
            <person name="Dacks J.B."/>
            <person name="Delwiche C.F."/>
            <person name="Dyhrman S.T."/>
            <person name="Glockner G."/>
            <person name="John U."/>
            <person name="Richards T."/>
            <person name="Worden A.Z."/>
            <person name="Zhang X."/>
            <person name="Grigoriev I.V."/>
            <person name="Allen A.E."/>
            <person name="Bidle K."/>
            <person name="Borodovsky M."/>
            <person name="Bowler C."/>
            <person name="Brownlee C."/>
            <person name="Cock J.M."/>
            <person name="Elias M."/>
            <person name="Gladyshev V.N."/>
            <person name="Groth M."/>
            <person name="Guda C."/>
            <person name="Hadaegh A."/>
            <person name="Iglesias-Rodriguez M.D."/>
            <person name="Jenkins J."/>
            <person name="Jones B.M."/>
            <person name="Lawson T."/>
            <person name="Leese F."/>
            <person name="Lindquist E."/>
            <person name="Lobanov A."/>
            <person name="Lomsadze A."/>
            <person name="Malik S.B."/>
            <person name="Marsh M.E."/>
            <person name="Mackinder L."/>
            <person name="Mock T."/>
            <person name="Mueller-Roeber B."/>
            <person name="Pagarete A."/>
            <person name="Parker M."/>
            <person name="Probert I."/>
            <person name="Quesneville H."/>
            <person name="Raines C."/>
            <person name="Rensing S.A."/>
            <person name="Riano-Pachon D.M."/>
            <person name="Richier S."/>
            <person name="Rokitta S."/>
            <person name="Shiraiwa Y."/>
            <person name="Soanes D.M."/>
            <person name="van der Giezen M."/>
            <person name="Wahlund T.M."/>
            <person name="Williams B."/>
            <person name="Wilson W."/>
            <person name="Wolfe G."/>
            <person name="Wurch L.L."/>
        </authorList>
    </citation>
    <scope>NUCLEOTIDE SEQUENCE</scope>
</reference>
<organism evidence="2 3">
    <name type="scientific">Emiliania huxleyi (strain CCMP1516)</name>
    <dbReference type="NCBI Taxonomy" id="280463"/>
    <lineage>
        <taxon>Eukaryota</taxon>
        <taxon>Haptista</taxon>
        <taxon>Haptophyta</taxon>
        <taxon>Prymnesiophyceae</taxon>
        <taxon>Isochrysidales</taxon>
        <taxon>Noelaerhabdaceae</taxon>
        <taxon>Emiliania</taxon>
    </lineage>
</organism>
<evidence type="ECO:0008006" key="4">
    <source>
        <dbReference type="Google" id="ProtNLM"/>
    </source>
</evidence>
<evidence type="ECO:0000313" key="3">
    <source>
        <dbReference type="Proteomes" id="UP000013827"/>
    </source>
</evidence>
<dbReference type="Proteomes" id="UP000013827">
    <property type="component" value="Unassembled WGS sequence"/>
</dbReference>
<name>A0A0D3I8U1_EMIH1</name>
<dbReference type="PaxDb" id="2903-EOD07676"/>
<dbReference type="GeneID" id="17253787"/>
<keyword evidence="3" id="KW-1185">Reference proteome</keyword>
<reference evidence="2" key="2">
    <citation type="submission" date="2024-10" db="UniProtKB">
        <authorList>
            <consortium name="EnsemblProtists"/>
        </authorList>
    </citation>
    <scope>IDENTIFICATION</scope>
</reference>
<dbReference type="HOGENOM" id="CLU_1491723_0_0_1"/>
<accession>A0A0D3I8U1</accession>
<sequence>MSDDHSSTPRSALAEISPGQPSSCRAGGGARLASAACTPDFTTRYSDGGTAVAGYSPFGCCSPPSPFAGGTQIQFGGTQSEDDETEAAATQLLGGTQHEPLEEFVTHNGTARPPQFDYRDPRGRYMRLVTPFFEAVEAGDLDGCVALRRAGASVSAADRQRLRRSSPVAPRRSATASESPK</sequence>
<dbReference type="RefSeq" id="XP_005760105.1">
    <property type="nucleotide sequence ID" value="XM_005760048.1"/>
</dbReference>